<protein>
    <submittedName>
        <fullName evidence="2">Uncharacterized protein</fullName>
    </submittedName>
</protein>
<sequence>MVGLFWSLTRTELQKMRSSPESNKTTLLLSLQLKSLINIKTENGRVVWKEDEKWNDDQRWKSHDTSNDGERWEDDKWEDQGWKTQRWEEKEKWKEGEKWNGEESKQGWGNEEWKVEPAQSKAGRNSQTQMWTEDEDGGNLTKVSGWDPVTVNVSTDQEVPWWEDARNSSTSPEGQP</sequence>
<gene>
    <name evidence="2" type="ORF">K444DRAFT_662250</name>
</gene>
<feature type="region of interest" description="Disordered" evidence="1">
    <location>
        <begin position="50"/>
        <end position="176"/>
    </location>
</feature>
<organism evidence="2 3">
    <name type="scientific">Hyaloscypha bicolor E</name>
    <dbReference type="NCBI Taxonomy" id="1095630"/>
    <lineage>
        <taxon>Eukaryota</taxon>
        <taxon>Fungi</taxon>
        <taxon>Dikarya</taxon>
        <taxon>Ascomycota</taxon>
        <taxon>Pezizomycotina</taxon>
        <taxon>Leotiomycetes</taxon>
        <taxon>Helotiales</taxon>
        <taxon>Hyaloscyphaceae</taxon>
        <taxon>Hyaloscypha</taxon>
        <taxon>Hyaloscypha bicolor</taxon>
    </lineage>
</organism>
<dbReference type="RefSeq" id="XP_024739068.1">
    <property type="nucleotide sequence ID" value="XM_024886683.1"/>
</dbReference>
<evidence type="ECO:0000256" key="1">
    <source>
        <dbReference type="SAM" id="MobiDB-lite"/>
    </source>
</evidence>
<feature type="compositionally biased region" description="Polar residues" evidence="1">
    <location>
        <begin position="122"/>
        <end position="131"/>
    </location>
</feature>
<feature type="compositionally biased region" description="Basic and acidic residues" evidence="1">
    <location>
        <begin position="50"/>
        <end position="115"/>
    </location>
</feature>
<dbReference type="InParanoid" id="A0A2J6TGN0"/>
<proteinExistence type="predicted"/>
<accession>A0A2J6TGN0</accession>
<evidence type="ECO:0000313" key="3">
    <source>
        <dbReference type="Proteomes" id="UP000235371"/>
    </source>
</evidence>
<dbReference type="GeneID" id="36594760"/>
<dbReference type="Proteomes" id="UP000235371">
    <property type="component" value="Unassembled WGS sequence"/>
</dbReference>
<evidence type="ECO:0000313" key="2">
    <source>
        <dbReference type="EMBL" id="PMD62164.1"/>
    </source>
</evidence>
<dbReference type="EMBL" id="KZ613785">
    <property type="protein sequence ID" value="PMD62164.1"/>
    <property type="molecule type" value="Genomic_DNA"/>
</dbReference>
<feature type="compositionally biased region" description="Polar residues" evidence="1">
    <location>
        <begin position="167"/>
        <end position="176"/>
    </location>
</feature>
<keyword evidence="3" id="KW-1185">Reference proteome</keyword>
<dbReference type="AlphaFoldDB" id="A0A2J6TGN0"/>
<reference evidence="2 3" key="1">
    <citation type="submission" date="2016-04" db="EMBL/GenBank/DDBJ databases">
        <title>A degradative enzymes factory behind the ericoid mycorrhizal symbiosis.</title>
        <authorList>
            <consortium name="DOE Joint Genome Institute"/>
            <person name="Martino E."/>
            <person name="Morin E."/>
            <person name="Grelet G."/>
            <person name="Kuo A."/>
            <person name="Kohler A."/>
            <person name="Daghino S."/>
            <person name="Barry K."/>
            <person name="Choi C."/>
            <person name="Cichocki N."/>
            <person name="Clum A."/>
            <person name="Copeland A."/>
            <person name="Hainaut M."/>
            <person name="Haridas S."/>
            <person name="Labutti K."/>
            <person name="Lindquist E."/>
            <person name="Lipzen A."/>
            <person name="Khouja H.-R."/>
            <person name="Murat C."/>
            <person name="Ohm R."/>
            <person name="Olson A."/>
            <person name="Spatafora J."/>
            <person name="Veneault-Fourrey C."/>
            <person name="Henrissat B."/>
            <person name="Grigoriev I."/>
            <person name="Martin F."/>
            <person name="Perotto S."/>
        </authorList>
    </citation>
    <scope>NUCLEOTIDE SEQUENCE [LARGE SCALE GENOMIC DNA]</scope>
    <source>
        <strain evidence="2 3">E</strain>
    </source>
</reference>
<name>A0A2J6TGN0_9HELO</name>